<accession>A0A067N2A4</accession>
<keyword evidence="5 8" id="KW-0378">Hydrolase</keyword>
<dbReference type="HOGENOM" id="CLU_002934_4_2_1"/>
<reference evidence="9" key="1">
    <citation type="journal article" date="2014" name="Proc. Natl. Acad. Sci. U.S.A.">
        <title>Extensive sampling of basidiomycete genomes demonstrates inadequacy of the white-rot/brown-rot paradigm for wood decay fungi.</title>
        <authorList>
            <person name="Riley R."/>
            <person name="Salamov A.A."/>
            <person name="Brown D.W."/>
            <person name="Nagy L.G."/>
            <person name="Floudas D."/>
            <person name="Held B.W."/>
            <person name="Levasseur A."/>
            <person name="Lombard V."/>
            <person name="Morin E."/>
            <person name="Otillar R."/>
            <person name="Lindquist E.A."/>
            <person name="Sun H."/>
            <person name="LaButti K.M."/>
            <person name="Schmutz J."/>
            <person name="Jabbour D."/>
            <person name="Luo H."/>
            <person name="Baker S.E."/>
            <person name="Pisabarro A.G."/>
            <person name="Walton J.D."/>
            <person name="Blanchette R.A."/>
            <person name="Henrissat B."/>
            <person name="Martin F."/>
            <person name="Cullen D."/>
            <person name="Hibbett D.S."/>
            <person name="Grigoriev I.V."/>
        </authorList>
    </citation>
    <scope>NUCLEOTIDE SEQUENCE [LARGE SCALE GENOMIC DNA]</scope>
    <source>
        <strain evidence="9">FD-172 SS1</strain>
    </source>
</reference>
<keyword evidence="6" id="KW-0326">Glycosidase</keyword>
<dbReference type="InterPro" id="IPR000933">
    <property type="entry name" value="Glyco_hydro_29"/>
</dbReference>
<evidence type="ECO:0000256" key="3">
    <source>
        <dbReference type="ARBA" id="ARBA00012662"/>
    </source>
</evidence>
<evidence type="ECO:0000256" key="1">
    <source>
        <dbReference type="ARBA" id="ARBA00004071"/>
    </source>
</evidence>
<feature type="domain" description="Glycoside hydrolase family 29 N-terminal" evidence="7">
    <location>
        <begin position="94"/>
        <end position="447"/>
    </location>
</feature>
<comment type="function">
    <text evidence="1">Alpha-L-fucosidase is responsible for hydrolyzing the alpha-1,6-linked fucose joined to the reducing-end N-acetylglucosamine of the carbohydrate moieties of glycoproteins.</text>
</comment>
<dbReference type="SUPFAM" id="SSF51445">
    <property type="entry name" value="(Trans)glycosidases"/>
    <property type="match status" value="1"/>
</dbReference>
<dbReference type="STRING" id="930990.A0A067N2A4"/>
<dbReference type="GO" id="GO:0004560">
    <property type="term" value="F:alpha-L-fucosidase activity"/>
    <property type="evidence" value="ECO:0007669"/>
    <property type="project" value="UniProtKB-EC"/>
</dbReference>
<dbReference type="PANTHER" id="PTHR10030:SF37">
    <property type="entry name" value="ALPHA-L-FUCOSIDASE-RELATED"/>
    <property type="match status" value="1"/>
</dbReference>
<evidence type="ECO:0000259" key="7">
    <source>
        <dbReference type="Pfam" id="PF01120"/>
    </source>
</evidence>
<evidence type="ECO:0000256" key="4">
    <source>
        <dbReference type="ARBA" id="ARBA00022729"/>
    </source>
</evidence>
<dbReference type="EC" id="3.2.1.51" evidence="3"/>
<dbReference type="PANTHER" id="PTHR10030">
    <property type="entry name" value="ALPHA-L-FUCOSIDASE"/>
    <property type="match status" value="1"/>
</dbReference>
<dbReference type="PRINTS" id="PR00741">
    <property type="entry name" value="GLHYDRLASE29"/>
</dbReference>
<evidence type="ECO:0000256" key="2">
    <source>
        <dbReference type="ARBA" id="ARBA00007951"/>
    </source>
</evidence>
<protein>
    <recommendedName>
        <fullName evidence="3">alpha-L-fucosidase</fullName>
        <ecNumber evidence="3">3.2.1.51</ecNumber>
    </recommendedName>
</protein>
<dbReference type="Proteomes" id="UP000027195">
    <property type="component" value="Unassembled WGS sequence"/>
</dbReference>
<name>A0A067N2A4_BOTB1</name>
<dbReference type="GO" id="GO:0016139">
    <property type="term" value="P:glycoside catabolic process"/>
    <property type="evidence" value="ECO:0007669"/>
    <property type="project" value="TreeGrafter"/>
</dbReference>
<evidence type="ECO:0000313" key="9">
    <source>
        <dbReference type="Proteomes" id="UP000027195"/>
    </source>
</evidence>
<dbReference type="OrthoDB" id="6039950at2759"/>
<evidence type="ECO:0000256" key="5">
    <source>
        <dbReference type="ARBA" id="ARBA00022801"/>
    </source>
</evidence>
<dbReference type="EMBL" id="KL198022">
    <property type="protein sequence ID" value="KDQ18267.1"/>
    <property type="molecule type" value="Genomic_DNA"/>
</dbReference>
<dbReference type="AlphaFoldDB" id="A0A067N2A4"/>
<organism evidence="8 9">
    <name type="scientific">Botryobasidium botryosum (strain FD-172 SS1)</name>
    <dbReference type="NCBI Taxonomy" id="930990"/>
    <lineage>
        <taxon>Eukaryota</taxon>
        <taxon>Fungi</taxon>
        <taxon>Dikarya</taxon>
        <taxon>Basidiomycota</taxon>
        <taxon>Agaricomycotina</taxon>
        <taxon>Agaricomycetes</taxon>
        <taxon>Cantharellales</taxon>
        <taxon>Botryobasidiaceae</taxon>
        <taxon>Botryobasidium</taxon>
    </lineage>
</organism>
<dbReference type="InParanoid" id="A0A067N2A4"/>
<keyword evidence="9" id="KW-1185">Reference proteome</keyword>
<evidence type="ECO:0000256" key="6">
    <source>
        <dbReference type="ARBA" id="ARBA00023295"/>
    </source>
</evidence>
<dbReference type="GO" id="GO:0006004">
    <property type="term" value="P:fucose metabolic process"/>
    <property type="evidence" value="ECO:0007669"/>
    <property type="project" value="InterPro"/>
</dbReference>
<dbReference type="InterPro" id="IPR016286">
    <property type="entry name" value="FUC_metazoa-typ"/>
</dbReference>
<dbReference type="InterPro" id="IPR017853">
    <property type="entry name" value="GH"/>
</dbReference>
<gene>
    <name evidence="8" type="ORF">BOTBODRAFT_554712</name>
</gene>
<dbReference type="InterPro" id="IPR057739">
    <property type="entry name" value="Glyco_hydro_29_N"/>
</dbReference>
<dbReference type="SMART" id="SM00812">
    <property type="entry name" value="Alpha_L_fucos"/>
    <property type="match status" value="1"/>
</dbReference>
<comment type="similarity">
    <text evidence="2">Belongs to the glycosyl hydrolase 29 family.</text>
</comment>
<keyword evidence="4" id="KW-0732">Signal</keyword>
<dbReference type="Pfam" id="PF01120">
    <property type="entry name" value="Alpha_L_fucos"/>
    <property type="match status" value="1"/>
</dbReference>
<proteinExistence type="inferred from homology"/>
<evidence type="ECO:0000313" key="8">
    <source>
        <dbReference type="EMBL" id="KDQ18267.1"/>
    </source>
</evidence>
<sequence length="519" mass="58763">MIGDQKAYAIEITVANGLPSALSADPRFWVKSPLYVSYDSSSFRTVQMGIIHRIMPSDEVRVKVWAVPTQPGYQTVLGGSSAITVIDARGDIVVQQAEVPTTLASSERYDTPEWWDDAKFGIFIHWGVFSVPGWGPVGRYTEWYDWWLHADGKSSESWNYHRDMYGEDFVYDDFIPQFTASKFNASEWVHLFANAGAKYFVLVTKHHDGFALFDTANSTHRSSYHLGPKRDFVKELFASAKSERPGLHRGTYYSMPEWFNPDAGSYGFGNWPGHLARSPYNNKLEPYTGRIEGKDYLQEIQLAHMMALAKDYETEIMWCDIGGPNLTVQFAREWYPYAESQGRQVIMNNRCGALPQFDTPEYARFSSIQNGKWETSEGIDPYSYGYNRRTKAEDYRSASTIITTLVDIVSKNGNYLLNIGPTGEGEIIKPMVDRLLEVGKWLAHSGECIYGTDYFFLGAESGDIRFTRTPTTFCIIALSRPQNGMLVVQKSVPVLPGDEIELLGAGEDGRRLHQENRKV</sequence>
<dbReference type="Gene3D" id="3.20.20.80">
    <property type="entry name" value="Glycosidases"/>
    <property type="match status" value="1"/>
</dbReference>